<feature type="transmembrane region" description="Helical" evidence="1">
    <location>
        <begin position="72"/>
        <end position="94"/>
    </location>
</feature>
<dbReference type="EMBL" id="JAUSUK010000001">
    <property type="protein sequence ID" value="MDQ0325845.1"/>
    <property type="molecule type" value="Genomic_DNA"/>
</dbReference>
<evidence type="ECO:0000259" key="2">
    <source>
        <dbReference type="Pfam" id="PF14358"/>
    </source>
</evidence>
<evidence type="ECO:0000313" key="3">
    <source>
        <dbReference type="EMBL" id="MDQ0325845.1"/>
    </source>
</evidence>
<keyword evidence="4" id="KW-1185">Reference proteome</keyword>
<sequence length="165" mass="17920">MAKSVRLRTWATPLTIGSFLLMAATGVLMFFEFDRGLTVVVHQWFSWFFVIGAGGHIVANQRPFLNHLKSRWGEVSVAVFAAVLVASLFSWGMITGPQLERPIERALVDASLSSLAAVTGTETPSLLDKLATHGIAAEAEQSIHDLATQSGVDENRLLGLIFLPD</sequence>
<accession>A0ABU0C5Q2</accession>
<dbReference type="Proteomes" id="UP001230253">
    <property type="component" value="Unassembled WGS sequence"/>
</dbReference>
<proteinExistence type="predicted"/>
<organism evidence="3 4">
    <name type="scientific">Rhodopseudomonas julia</name>
    <dbReference type="NCBI Taxonomy" id="200617"/>
    <lineage>
        <taxon>Bacteria</taxon>
        <taxon>Pseudomonadati</taxon>
        <taxon>Pseudomonadota</taxon>
        <taxon>Alphaproteobacteria</taxon>
        <taxon>Hyphomicrobiales</taxon>
        <taxon>Nitrobacteraceae</taxon>
        <taxon>Rhodopseudomonas</taxon>
    </lineage>
</organism>
<feature type="transmembrane region" description="Helical" evidence="1">
    <location>
        <begin position="12"/>
        <end position="31"/>
    </location>
</feature>
<feature type="transmembrane region" description="Helical" evidence="1">
    <location>
        <begin position="43"/>
        <end position="60"/>
    </location>
</feature>
<dbReference type="RefSeq" id="WP_307154001.1">
    <property type="nucleotide sequence ID" value="NZ_JAUSUK010000001.1"/>
</dbReference>
<evidence type="ECO:0000256" key="1">
    <source>
        <dbReference type="SAM" id="Phobius"/>
    </source>
</evidence>
<evidence type="ECO:0000313" key="4">
    <source>
        <dbReference type="Proteomes" id="UP001230253"/>
    </source>
</evidence>
<keyword evidence="1" id="KW-0812">Transmembrane</keyword>
<keyword evidence="1" id="KW-1133">Transmembrane helix</keyword>
<gene>
    <name evidence="3" type="ORF">J2R99_001694</name>
</gene>
<dbReference type="Pfam" id="PF14358">
    <property type="entry name" value="DUF4405"/>
    <property type="match status" value="1"/>
</dbReference>
<comment type="caution">
    <text evidence="3">The sequence shown here is derived from an EMBL/GenBank/DDBJ whole genome shotgun (WGS) entry which is preliminary data.</text>
</comment>
<reference evidence="3 4" key="1">
    <citation type="submission" date="2023-07" db="EMBL/GenBank/DDBJ databases">
        <title>Genomic Encyclopedia of Type Strains, Phase IV (KMG-IV): sequencing the most valuable type-strain genomes for metagenomic binning, comparative biology and taxonomic classification.</title>
        <authorList>
            <person name="Goeker M."/>
        </authorList>
    </citation>
    <scope>NUCLEOTIDE SEQUENCE [LARGE SCALE GENOMIC DNA]</scope>
    <source>
        <strain evidence="3 4">DSM 11549</strain>
    </source>
</reference>
<dbReference type="InterPro" id="IPR025517">
    <property type="entry name" value="DUF4405"/>
</dbReference>
<protein>
    <recommendedName>
        <fullName evidence="2">Flavinylation-associated cytochrome domain-containing protein</fullName>
    </recommendedName>
</protein>
<name>A0ABU0C5Q2_9BRAD</name>
<feature type="domain" description="Flavinylation-associated cytochrome" evidence="2">
    <location>
        <begin position="10"/>
        <end position="60"/>
    </location>
</feature>
<keyword evidence="1" id="KW-0472">Membrane</keyword>